<evidence type="ECO:0008006" key="3">
    <source>
        <dbReference type="Google" id="ProtNLM"/>
    </source>
</evidence>
<evidence type="ECO:0000313" key="1">
    <source>
        <dbReference type="EMBL" id="PCE66142.1"/>
    </source>
</evidence>
<reference evidence="1 2" key="1">
    <citation type="submission" date="2017-04" db="EMBL/GenBank/DDBJ databases">
        <title>A new member of the family Flavobacteriaceae isolated from ascidians.</title>
        <authorList>
            <person name="Chen L."/>
        </authorList>
    </citation>
    <scope>NUCLEOTIDE SEQUENCE [LARGE SCALE GENOMIC DNA]</scope>
    <source>
        <strain evidence="1 2">HQA918</strain>
    </source>
</reference>
<dbReference type="Pfam" id="PF13715">
    <property type="entry name" value="CarbopepD_reg_2"/>
    <property type="match status" value="1"/>
</dbReference>
<name>A0A2A4GEH7_9FLAO</name>
<proteinExistence type="predicted"/>
<sequence>MRQIFFFFLFILVIPMFSQETISGKVLNDQSKAPLAFVNLGVAGKGVGTVSSEKGVFKLRLNENIVPTDTVVFSHIGYATKKIPLSVLIQGTAVIVLEPLPTQLKGVVVKYKKPIAKKLGRKGKGLGLMHQNFYSYYEKDIDDRLSKEMGVRIPVKRDCHVEALNFNITSNQFKSVTFRMNVYAIEGKRPGKLLNTRDIVFQIKDGFLGWYKVDLSPFDIFLEKEQKEVAVTIQWLKSEKQDENSKYFAISTKLATAKHFFYREKTMDEWVSRKSKPSFYIDVVYR</sequence>
<dbReference type="RefSeq" id="WP_097441663.1">
    <property type="nucleotide sequence ID" value="NZ_NBWU01000001.1"/>
</dbReference>
<dbReference type="EMBL" id="NBWU01000001">
    <property type="protein sequence ID" value="PCE66142.1"/>
    <property type="molecule type" value="Genomic_DNA"/>
</dbReference>
<comment type="caution">
    <text evidence="1">The sequence shown here is derived from an EMBL/GenBank/DDBJ whole genome shotgun (WGS) entry which is preliminary data.</text>
</comment>
<dbReference type="InterPro" id="IPR008969">
    <property type="entry name" value="CarboxyPept-like_regulatory"/>
</dbReference>
<gene>
    <name evidence="1" type="ORF">B7P33_02255</name>
</gene>
<evidence type="ECO:0000313" key="2">
    <source>
        <dbReference type="Proteomes" id="UP000219559"/>
    </source>
</evidence>
<dbReference type="AlphaFoldDB" id="A0A2A4GEH7"/>
<organism evidence="1 2">
    <name type="scientific">Sediminicola luteus</name>
    <dbReference type="NCBI Taxonomy" id="319238"/>
    <lineage>
        <taxon>Bacteria</taxon>
        <taxon>Pseudomonadati</taxon>
        <taxon>Bacteroidota</taxon>
        <taxon>Flavobacteriia</taxon>
        <taxon>Flavobacteriales</taxon>
        <taxon>Flavobacteriaceae</taxon>
        <taxon>Sediminicola</taxon>
    </lineage>
</organism>
<keyword evidence="2" id="KW-1185">Reference proteome</keyword>
<dbReference type="SUPFAM" id="SSF49464">
    <property type="entry name" value="Carboxypeptidase regulatory domain-like"/>
    <property type="match status" value="1"/>
</dbReference>
<accession>A0A2A4GEH7</accession>
<dbReference type="OrthoDB" id="848221at2"/>
<dbReference type="Proteomes" id="UP000219559">
    <property type="component" value="Unassembled WGS sequence"/>
</dbReference>
<protein>
    <recommendedName>
        <fullName evidence="3">Carboxypeptidase-like regulatory domain-containing protein</fullName>
    </recommendedName>
</protein>